<feature type="domain" description="DEP" evidence="6">
    <location>
        <begin position="459"/>
        <end position="541"/>
    </location>
</feature>
<dbReference type="InterPro" id="IPR036964">
    <property type="entry name" value="RASGEF_cat_dom_sf"/>
</dbReference>
<dbReference type="PANTHER" id="PTHR23113:SF327">
    <property type="entry name" value="EXCHANGE PROTEIN DIRECTLY ACTIVATED BY CAMP, ISOFORM E"/>
    <property type="match status" value="1"/>
</dbReference>
<dbReference type="Gene3D" id="1.10.840.10">
    <property type="entry name" value="Ras guanine-nucleotide exchange factors catalytic domain"/>
    <property type="match status" value="1"/>
</dbReference>
<dbReference type="GO" id="GO:0005886">
    <property type="term" value="C:plasma membrane"/>
    <property type="evidence" value="ECO:0007669"/>
    <property type="project" value="TreeGrafter"/>
</dbReference>
<dbReference type="InterPro" id="IPR023578">
    <property type="entry name" value="Ras_GEF_dom_sf"/>
</dbReference>
<evidence type="ECO:0000259" key="6">
    <source>
        <dbReference type="PROSITE" id="PS50186"/>
    </source>
</evidence>
<dbReference type="InterPro" id="IPR014710">
    <property type="entry name" value="RmlC-like_jellyroll"/>
</dbReference>
<feature type="region of interest" description="Disordered" evidence="3">
    <location>
        <begin position="390"/>
        <end position="417"/>
    </location>
</feature>
<dbReference type="PANTHER" id="PTHR23113">
    <property type="entry name" value="GUANINE NUCLEOTIDE EXCHANGE FACTOR"/>
    <property type="match status" value="1"/>
</dbReference>
<gene>
    <name evidence="8" type="primary">RAPGEF4</name>
    <name evidence="8" type="ORF">T05_7226</name>
</gene>
<feature type="compositionally biased region" description="Low complexity" evidence="3">
    <location>
        <begin position="316"/>
        <end position="339"/>
    </location>
</feature>
<dbReference type="Gene3D" id="2.60.120.10">
    <property type="entry name" value="Jelly Rolls"/>
    <property type="match status" value="2"/>
</dbReference>
<evidence type="ECO:0000256" key="2">
    <source>
        <dbReference type="PROSITE-ProRule" id="PRU00168"/>
    </source>
</evidence>
<reference evidence="8 9" key="1">
    <citation type="submission" date="2015-01" db="EMBL/GenBank/DDBJ databases">
        <title>Evolution of Trichinella species and genotypes.</title>
        <authorList>
            <person name="Korhonen P.K."/>
            <person name="Edoardo P."/>
            <person name="Giuseppe L.R."/>
            <person name="Gasser R.B."/>
        </authorList>
    </citation>
    <scope>NUCLEOTIDE SEQUENCE [LARGE SCALE GENOMIC DNA]</scope>
    <source>
        <strain evidence="8">ISS417</strain>
    </source>
</reference>
<evidence type="ECO:0000313" key="9">
    <source>
        <dbReference type="Proteomes" id="UP000055048"/>
    </source>
</evidence>
<evidence type="ECO:0000256" key="3">
    <source>
        <dbReference type="SAM" id="MobiDB-lite"/>
    </source>
</evidence>
<dbReference type="Pfam" id="PF00617">
    <property type="entry name" value="RasGEF"/>
    <property type="match status" value="1"/>
</dbReference>
<dbReference type="InterPro" id="IPR000595">
    <property type="entry name" value="cNMP-bd_dom"/>
</dbReference>
<dbReference type="GO" id="GO:0007265">
    <property type="term" value="P:Ras protein signal transduction"/>
    <property type="evidence" value="ECO:0007669"/>
    <property type="project" value="TreeGrafter"/>
</dbReference>
<dbReference type="PRINTS" id="PR00103">
    <property type="entry name" value="CAMPKINASE"/>
</dbReference>
<dbReference type="Pfam" id="PF00027">
    <property type="entry name" value="cNMP_binding"/>
    <property type="match status" value="2"/>
</dbReference>
<sequence>MRNVICCKFDYFGRISVACKNLEWLFAVSGDMLKKELYMSSPKSNSRDEQAMPPKTKNIFKTALFAMAFKRACSKSIKKVSHADCNSVADRIRGVAAFEHFSQQLVELLASRGLYEELDAGIVLFCEGKPSSNWYALLDGSVDLYCYDPEKLSELVKIKTLHSGCTFGEGALNKQLQPCTAIVSQRSQFIRLDFSSLSLIWEQYENELMQNTVSLESIVKNKFVKASSSKMSKGVKQADSVSLSAFKSETSAFAAATNYKPSKEDAVNCDPKQTAASVGEQMSLKANQPFPMSRGVVASDSSALLSSRAKYSPLMDTTSSTSSFLSDTDQSTTDSQVSSKFSIQIKKKKKKKKKPEKRKGLKNNFQSFHSIYCTMPADSSVDPQREVSTLRKSSSVSDKLEVKNPATSIGDPMAEPANGITTNATATARPDDSQVNNNLIELKNLLTPDMQISWASRVLRSAMVVRSPNMIRDRKFQMTLYKRCMVGTEMVDWLLRQSNSVVQNRMQAAGIWQVLLEEGIIHHVTHEYPFLDKYLFYRWVEDERSTDAAVRALNLSDDDGIYSENDFLLAISNLSIMGPDALFRMVLRKAPNERSNEELEVVFEELLNIKALSNLSTMVKRELATVIMFEQHQNAGTVLFRQGDQGKSWYIILKGSVNVVIHGKGVVCTLQEGDDFGKLALVNDAPRAATIILNENCCQFLRVDKHDFDRILRDVEANTVRLKEHGHDVLVLEKVPIRVNRSPIAYRYSVMAGTPEKMVEYLLETRIDCAKDEDIADTFMEDFILTHLIFMPTNELCNALTIYYQQGCSSINGNSALSESILTESVEHQLSFRKRVIAFLQAWIQISGHMFYEDPVGAAFIEVVVVEMYCAILEDSRDHPQLLPELTVVEKLMREREQALGSSARPPVILSDNNFIRELPANSPVLPFTFDKNETLLLLTHAGIVKVNSSDSLRTSTLKIRVDQTCETIKRMASQKLGLGNGEGVELVEVKSNREKNIFTPNDTGIPTSMSHNGRLFACFKDQVESLSPLPEQAGPSESVHSVILETLTSTELAQHLLIYHWQLFINTHEYELLYHVVGRNLFPGKVPVNLDLLIRRFNELQFWVITEILLCGSVSKRAHVVKKFIKIALHCKANQDLFSFFAITLGLSNVAISRLSQTWEKVNAKFRKLFFEFESLLDPSRNHRAYRLLVAKMKPPTIPFIPLLLKDLLFAHEGNKTYFDGMHMMAQTLRNHRMYKSQMLQIDSSKIPTDAQHLVRNFRIIDDQRKFLRLSQLLEPKQKDTT</sequence>
<evidence type="ECO:0000259" key="7">
    <source>
        <dbReference type="PROSITE" id="PS50212"/>
    </source>
</evidence>
<dbReference type="PROSITE" id="PS50009">
    <property type="entry name" value="RASGEF_CAT"/>
    <property type="match status" value="1"/>
</dbReference>
<dbReference type="SMART" id="SM00147">
    <property type="entry name" value="RasGEF"/>
    <property type="match status" value="1"/>
</dbReference>
<dbReference type="InterPro" id="IPR001895">
    <property type="entry name" value="RASGEF_cat_dom"/>
</dbReference>
<dbReference type="CDD" id="cd00038">
    <property type="entry name" value="CAP_ED"/>
    <property type="match status" value="2"/>
</dbReference>
<evidence type="ECO:0000313" key="8">
    <source>
        <dbReference type="EMBL" id="KRX38030.1"/>
    </source>
</evidence>
<dbReference type="STRING" id="144512.A0A0V0TGF5"/>
<dbReference type="InterPro" id="IPR029071">
    <property type="entry name" value="Ubiquitin-like_domsf"/>
</dbReference>
<dbReference type="InterPro" id="IPR008937">
    <property type="entry name" value="Ras-like_GEF"/>
</dbReference>
<dbReference type="PROSITE" id="PS50042">
    <property type="entry name" value="CNMP_BINDING_3"/>
    <property type="match status" value="2"/>
</dbReference>
<dbReference type="CDD" id="cd00155">
    <property type="entry name" value="RasGEF"/>
    <property type="match status" value="1"/>
</dbReference>
<keyword evidence="1 2" id="KW-0344">Guanine-nucleotide releasing factor</keyword>
<feature type="domain" description="Cyclic nucleotide-binding" evidence="5">
    <location>
        <begin position="611"/>
        <end position="712"/>
    </location>
</feature>
<feature type="domain" description="N-terminal Ras-GEF" evidence="7">
    <location>
        <begin position="746"/>
        <end position="894"/>
    </location>
</feature>
<protein>
    <submittedName>
        <fullName evidence="8">Rap guanine nucleotide exchange factor 4</fullName>
    </submittedName>
</protein>
<dbReference type="OrthoDB" id="21144at2759"/>
<dbReference type="Pfam" id="PF00610">
    <property type="entry name" value="DEP"/>
    <property type="match status" value="1"/>
</dbReference>
<dbReference type="Proteomes" id="UP000055048">
    <property type="component" value="Unassembled WGS sequence"/>
</dbReference>
<feature type="domain" description="Cyclic nucleotide-binding" evidence="5">
    <location>
        <begin position="97"/>
        <end position="187"/>
    </location>
</feature>
<dbReference type="SMART" id="SM00229">
    <property type="entry name" value="RasGEFN"/>
    <property type="match status" value="1"/>
</dbReference>
<dbReference type="Gene3D" id="1.10.10.10">
    <property type="entry name" value="Winged helix-like DNA-binding domain superfamily/Winged helix DNA-binding domain"/>
    <property type="match status" value="1"/>
</dbReference>
<accession>A0A0V0TGF5</accession>
<dbReference type="Gene3D" id="1.10.8.1240">
    <property type="match status" value="1"/>
</dbReference>
<dbReference type="InterPro" id="IPR018490">
    <property type="entry name" value="cNMP-bd_dom_sf"/>
</dbReference>
<dbReference type="InterPro" id="IPR000591">
    <property type="entry name" value="DEP_dom"/>
</dbReference>
<dbReference type="Gene3D" id="1.20.870.10">
    <property type="entry name" value="Son of sevenless (SoS) protein Chain: S domain 1"/>
    <property type="match status" value="1"/>
</dbReference>
<dbReference type="EMBL" id="JYDJ01000284">
    <property type="protein sequence ID" value="KRX38030.1"/>
    <property type="molecule type" value="Genomic_DNA"/>
</dbReference>
<dbReference type="CDD" id="cd06224">
    <property type="entry name" value="REM"/>
    <property type="match status" value="1"/>
</dbReference>
<dbReference type="CDD" id="cd04437">
    <property type="entry name" value="DEP_Epac"/>
    <property type="match status" value="1"/>
</dbReference>
<dbReference type="GO" id="GO:0005085">
    <property type="term" value="F:guanyl-nucleotide exchange factor activity"/>
    <property type="evidence" value="ECO:0007669"/>
    <property type="project" value="UniProtKB-KW"/>
</dbReference>
<feature type="compositionally biased region" description="Basic residues" evidence="3">
    <location>
        <begin position="345"/>
        <end position="361"/>
    </location>
</feature>
<dbReference type="InterPro" id="IPR000651">
    <property type="entry name" value="Ras-like_Gua-exchang_fac_N"/>
</dbReference>
<feature type="domain" description="Ras-GEF" evidence="4">
    <location>
        <begin position="1049"/>
        <end position="1278"/>
    </location>
</feature>
<dbReference type="SMART" id="SM00049">
    <property type="entry name" value="DEP"/>
    <property type="match status" value="1"/>
</dbReference>
<dbReference type="SUPFAM" id="SSF54236">
    <property type="entry name" value="Ubiquitin-like"/>
    <property type="match status" value="1"/>
</dbReference>
<dbReference type="SUPFAM" id="SSF51206">
    <property type="entry name" value="cAMP-binding domain-like"/>
    <property type="match status" value="2"/>
</dbReference>
<feature type="region of interest" description="Disordered" evidence="3">
    <location>
        <begin position="314"/>
        <end position="361"/>
    </location>
</feature>
<dbReference type="PROSITE" id="PS50212">
    <property type="entry name" value="RASGEF_NTER"/>
    <property type="match status" value="1"/>
</dbReference>
<dbReference type="Pfam" id="PF00618">
    <property type="entry name" value="RasGEF_N"/>
    <property type="match status" value="1"/>
</dbReference>
<dbReference type="PROSITE" id="PS50186">
    <property type="entry name" value="DEP"/>
    <property type="match status" value="1"/>
</dbReference>
<dbReference type="SMART" id="SM00100">
    <property type="entry name" value="cNMP"/>
    <property type="match status" value="2"/>
</dbReference>
<dbReference type="InterPro" id="IPR036390">
    <property type="entry name" value="WH_DNA-bd_sf"/>
</dbReference>
<name>A0A0V0TGF5_9BILA</name>
<dbReference type="SUPFAM" id="SSF46785">
    <property type="entry name" value="Winged helix' DNA-binding domain"/>
    <property type="match status" value="1"/>
</dbReference>
<keyword evidence="9" id="KW-1185">Reference proteome</keyword>
<evidence type="ECO:0000259" key="4">
    <source>
        <dbReference type="PROSITE" id="PS50009"/>
    </source>
</evidence>
<evidence type="ECO:0000259" key="5">
    <source>
        <dbReference type="PROSITE" id="PS50042"/>
    </source>
</evidence>
<dbReference type="SUPFAM" id="SSF48366">
    <property type="entry name" value="Ras GEF"/>
    <property type="match status" value="1"/>
</dbReference>
<evidence type="ECO:0000256" key="1">
    <source>
        <dbReference type="ARBA" id="ARBA00022658"/>
    </source>
</evidence>
<organism evidence="8 9">
    <name type="scientific">Trichinella murrelli</name>
    <dbReference type="NCBI Taxonomy" id="144512"/>
    <lineage>
        <taxon>Eukaryota</taxon>
        <taxon>Metazoa</taxon>
        <taxon>Ecdysozoa</taxon>
        <taxon>Nematoda</taxon>
        <taxon>Enoplea</taxon>
        <taxon>Dorylaimia</taxon>
        <taxon>Trichinellida</taxon>
        <taxon>Trichinellidae</taxon>
        <taxon>Trichinella</taxon>
    </lineage>
</organism>
<comment type="caution">
    <text evidence="8">The sequence shown here is derived from an EMBL/GenBank/DDBJ whole genome shotgun (WGS) entry which is preliminary data.</text>
</comment>
<dbReference type="InterPro" id="IPR036388">
    <property type="entry name" value="WH-like_DNA-bd_sf"/>
</dbReference>
<proteinExistence type="predicted"/>
<dbReference type="Gene3D" id="3.10.20.90">
    <property type="entry name" value="Phosphatidylinositol 3-kinase Catalytic Subunit, Chain A, domain 1"/>
    <property type="match status" value="1"/>
</dbReference>